<sequence length="54" mass="5800">MKDKIKGKAEEVKGKVTGDKGEELKGKARQGVGNVKGTAKEASYDAEHRGTRKV</sequence>
<gene>
    <name evidence="2" type="ORF">JF888_03760</name>
</gene>
<dbReference type="RefSeq" id="WP_338176726.1">
    <property type="nucleotide sequence ID" value="NZ_JAEKNQ010000019.1"/>
</dbReference>
<feature type="compositionally biased region" description="Basic and acidic residues" evidence="1">
    <location>
        <begin position="38"/>
        <end position="54"/>
    </location>
</feature>
<comment type="caution">
    <text evidence="2">The sequence shown here is derived from an EMBL/GenBank/DDBJ whole genome shotgun (WGS) entry which is preliminary data.</text>
</comment>
<dbReference type="AlphaFoldDB" id="A0A934NCV2"/>
<dbReference type="Proteomes" id="UP000620075">
    <property type="component" value="Unassembled WGS sequence"/>
</dbReference>
<accession>A0A934NCV2</accession>
<dbReference type="Gene3D" id="6.10.140.1430">
    <property type="match status" value="1"/>
</dbReference>
<reference evidence="2 3" key="1">
    <citation type="submission" date="2020-10" db="EMBL/GenBank/DDBJ databases">
        <title>Ca. Dormibacterota MAGs.</title>
        <authorList>
            <person name="Montgomery K."/>
        </authorList>
    </citation>
    <scope>NUCLEOTIDE SEQUENCE [LARGE SCALE GENOMIC DNA]</scope>
    <source>
        <strain evidence="2">SC8811_S16_3</strain>
    </source>
</reference>
<protein>
    <submittedName>
        <fullName evidence="2">CsbD family protein</fullName>
    </submittedName>
</protein>
<feature type="region of interest" description="Disordered" evidence="1">
    <location>
        <begin position="1"/>
        <end position="54"/>
    </location>
</feature>
<evidence type="ECO:0000313" key="3">
    <source>
        <dbReference type="Proteomes" id="UP000620075"/>
    </source>
</evidence>
<evidence type="ECO:0000256" key="1">
    <source>
        <dbReference type="SAM" id="MobiDB-lite"/>
    </source>
</evidence>
<proteinExistence type="predicted"/>
<evidence type="ECO:0000313" key="2">
    <source>
        <dbReference type="EMBL" id="MBJ7602299.1"/>
    </source>
</evidence>
<dbReference type="SUPFAM" id="SSF69047">
    <property type="entry name" value="Hypothetical protein YjbJ"/>
    <property type="match status" value="1"/>
</dbReference>
<name>A0A934NCV2_9BACT</name>
<dbReference type="EMBL" id="JAEKNQ010000019">
    <property type="protein sequence ID" value="MBJ7602299.1"/>
    <property type="molecule type" value="Genomic_DNA"/>
</dbReference>
<organism evidence="2 3">
    <name type="scientific">Candidatus Dormiibacter inghamiae</name>
    <dbReference type="NCBI Taxonomy" id="3127013"/>
    <lineage>
        <taxon>Bacteria</taxon>
        <taxon>Bacillati</taxon>
        <taxon>Candidatus Dormiibacterota</taxon>
        <taxon>Candidatus Dormibacteria</taxon>
        <taxon>Candidatus Dormibacterales</taxon>
        <taxon>Candidatus Dormibacteraceae</taxon>
        <taxon>Candidatus Dormiibacter</taxon>
    </lineage>
</organism>
<dbReference type="InterPro" id="IPR036629">
    <property type="entry name" value="YjbJ_sf"/>
</dbReference>
<feature type="compositionally biased region" description="Basic and acidic residues" evidence="1">
    <location>
        <begin position="1"/>
        <end position="26"/>
    </location>
</feature>